<evidence type="ECO:0000256" key="4">
    <source>
        <dbReference type="SAM" id="Phobius"/>
    </source>
</evidence>
<dbReference type="Pfam" id="PF00861">
    <property type="entry name" value="Ribosomal_L18p"/>
    <property type="match status" value="1"/>
</dbReference>
<dbReference type="SUPFAM" id="SSF53137">
    <property type="entry name" value="Translational machinery components"/>
    <property type="match status" value="1"/>
</dbReference>
<comment type="similarity">
    <text evidence="1">Belongs to the universal ribosomal protein uL18 family.</text>
</comment>
<proteinExistence type="inferred from homology"/>
<organism evidence="5">
    <name type="scientific">Nitzschia sp. IriIs04</name>
    <dbReference type="NCBI Taxonomy" id="1444690"/>
    <lineage>
        <taxon>Eukaryota</taxon>
        <taxon>Sar</taxon>
        <taxon>Stramenopiles</taxon>
        <taxon>Ochrophyta</taxon>
        <taxon>Bacillariophyta</taxon>
        <taxon>Bacillariophyceae</taxon>
        <taxon>Bacillariophycidae</taxon>
        <taxon>Bacillariales</taxon>
        <taxon>Bacillariaceae</taxon>
        <taxon>Nitzschia</taxon>
    </lineage>
</organism>
<name>A0A0S3QPM8_9STRA</name>
<keyword evidence="2 5" id="KW-0689">Ribosomal protein</keyword>
<dbReference type="InterPro" id="IPR005484">
    <property type="entry name" value="Ribosomal_uL18_bac/plant/anim"/>
</dbReference>
<keyword evidence="4" id="KW-0472">Membrane</keyword>
<dbReference type="GO" id="GO:0005737">
    <property type="term" value="C:cytoplasm"/>
    <property type="evidence" value="ECO:0007669"/>
    <property type="project" value="UniProtKB-ARBA"/>
</dbReference>
<geneLocation type="plastid" evidence="5"/>
<dbReference type="CDD" id="cd00432">
    <property type="entry name" value="Ribosomal_L18_L5e"/>
    <property type="match status" value="1"/>
</dbReference>
<dbReference type="PANTHER" id="PTHR12899:SF3">
    <property type="entry name" value="LARGE RIBOSOMAL SUBUNIT PROTEIN UL18M"/>
    <property type="match status" value="1"/>
</dbReference>
<reference evidence="5" key="1">
    <citation type="submission" date="2015-02" db="EMBL/GenBank/DDBJ databases">
        <title>A plastid genome of a nonphotosynthetic diatom.</title>
        <authorList>
            <person name="Kamikawa R."/>
            <person name="Inagaki Y."/>
        </authorList>
    </citation>
    <scope>NUCLEOTIDE SEQUENCE</scope>
    <source>
        <strain evidence="5">IriIs04</strain>
    </source>
</reference>
<keyword evidence="4" id="KW-1133">Transmembrane helix</keyword>
<dbReference type="GO" id="GO:0005840">
    <property type="term" value="C:ribosome"/>
    <property type="evidence" value="ECO:0007669"/>
    <property type="project" value="UniProtKB-KW"/>
</dbReference>
<dbReference type="PANTHER" id="PTHR12899">
    <property type="entry name" value="39S RIBOSOMAL PROTEIN L18, MITOCHONDRIAL"/>
    <property type="match status" value="1"/>
</dbReference>
<evidence type="ECO:0000256" key="3">
    <source>
        <dbReference type="ARBA" id="ARBA00023274"/>
    </source>
</evidence>
<keyword evidence="5" id="KW-0934">Plastid</keyword>
<dbReference type="GO" id="GO:0006412">
    <property type="term" value="P:translation"/>
    <property type="evidence" value="ECO:0007669"/>
    <property type="project" value="InterPro"/>
</dbReference>
<protein>
    <submittedName>
        <fullName evidence="5">Ribosomal protein L18</fullName>
    </submittedName>
</protein>
<dbReference type="InterPro" id="IPR057268">
    <property type="entry name" value="Ribosomal_L18"/>
</dbReference>
<dbReference type="AlphaFoldDB" id="A0A0S3QPM8"/>
<dbReference type="RefSeq" id="YP_009193372.1">
    <property type="nucleotide sequence ID" value="NC_028737.1"/>
</dbReference>
<dbReference type="GO" id="GO:1990904">
    <property type="term" value="C:ribonucleoprotein complex"/>
    <property type="evidence" value="ECO:0007669"/>
    <property type="project" value="UniProtKB-KW"/>
</dbReference>
<gene>
    <name evidence="5" type="primary">rpl18</name>
</gene>
<accession>A0A0S3QPM8</accession>
<dbReference type="Gene3D" id="3.30.420.100">
    <property type="match status" value="1"/>
</dbReference>
<dbReference type="GeneID" id="26522695"/>
<evidence type="ECO:0000256" key="2">
    <source>
        <dbReference type="ARBA" id="ARBA00022980"/>
    </source>
</evidence>
<dbReference type="EMBL" id="LC028895">
    <property type="protein sequence ID" value="BAT70297.1"/>
    <property type="molecule type" value="Genomic_DNA"/>
</dbReference>
<keyword evidence="4" id="KW-0812">Transmembrane</keyword>
<dbReference type="GO" id="GO:0008097">
    <property type="term" value="F:5S rRNA binding"/>
    <property type="evidence" value="ECO:0007669"/>
    <property type="project" value="TreeGrafter"/>
</dbReference>
<evidence type="ECO:0000256" key="1">
    <source>
        <dbReference type="ARBA" id="ARBA00007116"/>
    </source>
</evidence>
<sequence length="108" mass="12763">MSNKKKIKFVIKNYPRLILKRSNKFFYVQIVDNLTFKVLFSYSTLYFLNKLKQKKYLTCKSSFLVGKQIGKLCSQYHIKKIIFDRNNYLYHGHVKALANGLRSGGLIF</sequence>
<keyword evidence="3" id="KW-0687">Ribonucleoprotein</keyword>
<evidence type="ECO:0000313" key="5">
    <source>
        <dbReference type="EMBL" id="BAT70297.1"/>
    </source>
</evidence>
<feature type="transmembrane region" description="Helical" evidence="4">
    <location>
        <begin position="25"/>
        <end position="48"/>
    </location>
</feature>
<dbReference type="GO" id="GO:0003735">
    <property type="term" value="F:structural constituent of ribosome"/>
    <property type="evidence" value="ECO:0007669"/>
    <property type="project" value="InterPro"/>
</dbReference>